<dbReference type="EMBL" id="CM023478">
    <property type="protein sequence ID" value="KAH7934139.1"/>
    <property type="molecule type" value="Genomic_DNA"/>
</dbReference>
<reference evidence="1" key="1">
    <citation type="submission" date="2020-05" db="EMBL/GenBank/DDBJ databases">
        <title>Large-scale comparative analyses of tick genomes elucidate their genetic diversity and vector capacities.</title>
        <authorList>
            <person name="Jia N."/>
            <person name="Wang J."/>
            <person name="Shi W."/>
            <person name="Du L."/>
            <person name="Sun Y."/>
            <person name="Zhan W."/>
            <person name="Jiang J."/>
            <person name="Wang Q."/>
            <person name="Zhang B."/>
            <person name="Ji P."/>
            <person name="Sakyi L.B."/>
            <person name="Cui X."/>
            <person name="Yuan T."/>
            <person name="Jiang B."/>
            <person name="Yang W."/>
            <person name="Lam T.T.-Y."/>
            <person name="Chang Q."/>
            <person name="Ding S."/>
            <person name="Wang X."/>
            <person name="Zhu J."/>
            <person name="Ruan X."/>
            <person name="Zhao L."/>
            <person name="Wei J."/>
            <person name="Que T."/>
            <person name="Du C."/>
            <person name="Cheng J."/>
            <person name="Dai P."/>
            <person name="Han X."/>
            <person name="Huang E."/>
            <person name="Gao Y."/>
            <person name="Liu J."/>
            <person name="Shao H."/>
            <person name="Ye R."/>
            <person name="Li L."/>
            <person name="Wei W."/>
            <person name="Wang X."/>
            <person name="Wang C."/>
            <person name="Yang T."/>
            <person name="Huo Q."/>
            <person name="Li W."/>
            <person name="Guo W."/>
            <person name="Chen H."/>
            <person name="Zhou L."/>
            <person name="Ni X."/>
            <person name="Tian J."/>
            <person name="Zhou Y."/>
            <person name="Sheng Y."/>
            <person name="Liu T."/>
            <person name="Pan Y."/>
            <person name="Xia L."/>
            <person name="Li J."/>
            <person name="Zhao F."/>
            <person name="Cao W."/>
        </authorList>
    </citation>
    <scope>NUCLEOTIDE SEQUENCE</scope>
    <source>
        <strain evidence="1">Dsil-2018</strain>
    </source>
</reference>
<dbReference type="Proteomes" id="UP000821865">
    <property type="component" value="Chromosome 9"/>
</dbReference>
<gene>
    <name evidence="1" type="ORF">HPB49_021828</name>
</gene>
<evidence type="ECO:0000313" key="1">
    <source>
        <dbReference type="EMBL" id="KAH7934139.1"/>
    </source>
</evidence>
<keyword evidence="2" id="KW-1185">Reference proteome</keyword>
<evidence type="ECO:0000313" key="2">
    <source>
        <dbReference type="Proteomes" id="UP000821865"/>
    </source>
</evidence>
<organism evidence="1 2">
    <name type="scientific">Dermacentor silvarum</name>
    <name type="common">Tick</name>
    <dbReference type="NCBI Taxonomy" id="543639"/>
    <lineage>
        <taxon>Eukaryota</taxon>
        <taxon>Metazoa</taxon>
        <taxon>Ecdysozoa</taxon>
        <taxon>Arthropoda</taxon>
        <taxon>Chelicerata</taxon>
        <taxon>Arachnida</taxon>
        <taxon>Acari</taxon>
        <taxon>Parasitiformes</taxon>
        <taxon>Ixodida</taxon>
        <taxon>Ixodoidea</taxon>
        <taxon>Ixodidae</taxon>
        <taxon>Rhipicephalinae</taxon>
        <taxon>Dermacentor</taxon>
    </lineage>
</organism>
<protein>
    <submittedName>
        <fullName evidence="1">Uncharacterized protein</fullName>
    </submittedName>
</protein>
<sequence>MVPPDYPVEQITAPVALFSSEGDTVADPDDVAALAQALDPTLLFHHIVPPKDFRHLDFVLGHQAADFLHEQMLGTIDGKIPTR</sequence>
<accession>A0ACB8C5K2</accession>
<name>A0ACB8C5K2_DERSI</name>
<proteinExistence type="predicted"/>
<comment type="caution">
    <text evidence="1">The sequence shown here is derived from an EMBL/GenBank/DDBJ whole genome shotgun (WGS) entry which is preliminary data.</text>
</comment>